<keyword evidence="5" id="KW-0346">Stress response</keyword>
<evidence type="ECO:0000313" key="5">
    <source>
        <dbReference type="EMBL" id="NYG35507.1"/>
    </source>
</evidence>
<proteinExistence type="predicted"/>
<name>A0A7Y9R5J8_9BURK</name>
<keyword evidence="3" id="KW-0812">Transmembrane</keyword>
<dbReference type="EMBL" id="JACCFH010000002">
    <property type="protein sequence ID" value="NYG35507.1"/>
    <property type="molecule type" value="Genomic_DNA"/>
</dbReference>
<dbReference type="AlphaFoldDB" id="A0A7Y9R5J8"/>
<dbReference type="Pfam" id="PF19658">
    <property type="entry name" value="DUF6161"/>
    <property type="match status" value="1"/>
</dbReference>
<keyword evidence="3" id="KW-0472">Membrane</keyword>
<feature type="transmembrane region" description="Helical" evidence="3">
    <location>
        <begin position="342"/>
        <end position="360"/>
    </location>
</feature>
<comment type="caution">
    <text evidence="5">The sequence shown here is derived from an EMBL/GenBank/DDBJ whole genome shotgun (WGS) entry which is preliminary data.</text>
</comment>
<dbReference type="RefSeq" id="WP_179636393.1">
    <property type="nucleotide sequence ID" value="NZ_JACCFH010000002.1"/>
</dbReference>
<accession>A0A7Y9R5J8</accession>
<evidence type="ECO:0000256" key="3">
    <source>
        <dbReference type="SAM" id="Phobius"/>
    </source>
</evidence>
<feature type="region of interest" description="Disordered" evidence="2">
    <location>
        <begin position="1"/>
        <end position="21"/>
    </location>
</feature>
<keyword evidence="6" id="KW-1185">Reference proteome</keyword>
<feature type="compositionally biased region" description="Acidic residues" evidence="2">
    <location>
        <begin position="1"/>
        <end position="11"/>
    </location>
</feature>
<keyword evidence="3" id="KW-1133">Transmembrane helix</keyword>
<feature type="transmembrane region" description="Helical" evidence="3">
    <location>
        <begin position="304"/>
        <end position="322"/>
    </location>
</feature>
<gene>
    <name evidence="5" type="ORF">BDD16_004569</name>
</gene>
<protein>
    <submittedName>
        <fullName evidence="5">Molecular chaperone GrpE (Heat shock protein)</fullName>
    </submittedName>
</protein>
<feature type="domain" description="DUF6161" evidence="4">
    <location>
        <begin position="213"/>
        <end position="417"/>
    </location>
</feature>
<organism evidence="5 6">
    <name type="scientific">Sphaerotilus montanus</name>
    <dbReference type="NCBI Taxonomy" id="522889"/>
    <lineage>
        <taxon>Bacteria</taxon>
        <taxon>Pseudomonadati</taxon>
        <taxon>Pseudomonadota</taxon>
        <taxon>Betaproteobacteria</taxon>
        <taxon>Burkholderiales</taxon>
        <taxon>Sphaerotilaceae</taxon>
        <taxon>Sphaerotilus</taxon>
    </lineage>
</organism>
<feature type="coiled-coil region" evidence="1">
    <location>
        <begin position="79"/>
        <end position="109"/>
    </location>
</feature>
<evidence type="ECO:0000259" key="4">
    <source>
        <dbReference type="Pfam" id="PF19658"/>
    </source>
</evidence>
<evidence type="ECO:0000256" key="2">
    <source>
        <dbReference type="SAM" id="MobiDB-lite"/>
    </source>
</evidence>
<evidence type="ECO:0000313" key="6">
    <source>
        <dbReference type="Proteomes" id="UP000518288"/>
    </source>
</evidence>
<dbReference type="InterPro" id="IPR046159">
    <property type="entry name" value="DUF6161"/>
</dbReference>
<dbReference type="Proteomes" id="UP000518288">
    <property type="component" value="Unassembled WGS sequence"/>
</dbReference>
<evidence type="ECO:0000256" key="1">
    <source>
        <dbReference type="SAM" id="Coils"/>
    </source>
</evidence>
<keyword evidence="1" id="KW-0175">Coiled coil</keyword>
<sequence length="433" mass="48699">MSEDNQAEEIETSAPEPKPEPLFTLDLGANGGVLAPTSYAEIKSWIETELTFWGWVSRYSHRTSEGDPGYRLQLGLQMLRQAQQHLVDAEKNKSDANKVEENQKNLAAEKSNQERCQSRIREAYVGGKFPHSSTSAAKRIQQLQASSDDISAFMYAAVYLQPVNAQNSIYGQPLSGWRGLVEGLVDRYDLIGEVSDGRQQAAEASFEQLRNKAEQFVSEKSQACDALHRDYAGLTDSVRQEAERQVTEFGESHTRWQAEFDQLKAKHQQDMEKLRKTFEEEMGLRAPALYWKDKQKTHGTWSNVWGAVSFLGIVGAASGLGFQIHDLLKNTPANTAPETWRLAVLALVAVFTVWGVRLIVRLFLSHQHLYTDAQERITMVQTYLSLMEGEHLASRKDRQLILQALFRPASDGLVKDEGVPFSLAEVITRQGKP</sequence>
<reference evidence="5 6" key="1">
    <citation type="submission" date="2020-07" db="EMBL/GenBank/DDBJ databases">
        <title>Genomic Encyclopedia of Archaeal and Bacterial Type Strains, Phase II (KMG-II): from individual species to whole genera.</title>
        <authorList>
            <person name="Goeker M."/>
        </authorList>
    </citation>
    <scope>NUCLEOTIDE SEQUENCE [LARGE SCALE GENOMIC DNA]</scope>
    <source>
        <strain evidence="5 6">DSM 21226</strain>
    </source>
</reference>